<dbReference type="HOGENOM" id="CLU_041141_8_0_9"/>
<evidence type="ECO:0000256" key="1">
    <source>
        <dbReference type="ARBA" id="ARBA00023015"/>
    </source>
</evidence>
<name>C5RBJ3_WEIPA</name>
<evidence type="ECO:0000313" key="5">
    <source>
        <dbReference type="Proteomes" id="UP000004528"/>
    </source>
</evidence>
<evidence type="ECO:0000313" key="4">
    <source>
        <dbReference type="EMBL" id="EER74419.1"/>
    </source>
</evidence>
<protein>
    <submittedName>
        <fullName evidence="4">HTH domain protein</fullName>
    </submittedName>
</protein>
<dbReference type="InterPro" id="IPR051534">
    <property type="entry name" value="CBASS_pafABC_assoc_protein"/>
</dbReference>
<dbReference type="EMBL" id="ACKU01000021">
    <property type="protein sequence ID" value="EER74419.1"/>
    <property type="molecule type" value="Genomic_DNA"/>
</dbReference>
<accession>C5RBJ3</accession>
<dbReference type="Gene3D" id="1.10.10.10">
    <property type="entry name" value="Winged helix-like DNA-binding domain superfamily/Winged helix DNA-binding domain"/>
    <property type="match status" value="1"/>
</dbReference>
<gene>
    <name evidence="4" type="ORF">HMPREF0877_1339</name>
</gene>
<dbReference type="AlphaFoldDB" id="C5RBJ3"/>
<dbReference type="InterPro" id="IPR036390">
    <property type="entry name" value="WH_DNA-bd_sf"/>
</dbReference>
<proteinExistence type="predicted"/>
<dbReference type="GO" id="GO:0003700">
    <property type="term" value="F:DNA-binding transcription factor activity"/>
    <property type="evidence" value="ECO:0007669"/>
    <property type="project" value="InterPro"/>
</dbReference>
<dbReference type="SUPFAM" id="SSF46785">
    <property type="entry name" value="Winged helix' DNA-binding domain"/>
    <property type="match status" value="1"/>
</dbReference>
<feature type="domain" description="HTH deoR-type" evidence="3">
    <location>
        <begin position="10"/>
        <end position="69"/>
    </location>
</feature>
<dbReference type="Pfam" id="PF08279">
    <property type="entry name" value="HTH_11"/>
    <property type="match status" value="1"/>
</dbReference>
<sequence length="322" mass="36863">MIPLGDEMKKTERIYTMMRFMNNRSFFTLQDLMTTFDISRATAIRDVHEIEDLGLPLTATVGHDGGYSVLTNKVLSPIYFTDDQIKALFIAFMATRNRQLPYLKSRQSIAEKLIGLIPQTQQDELIELNRLLIFEGTNPSKPDLLDLTDFSNPMLDTLLELSLTSRFVRLTTNTETYVGYLIHLLRESGSWYAQLLEFKTKTVIILAISNLMTVATLPTSKQPSQSTIQQWLSDQKKSPYLIYYLDAQAISQYHKYHPFNAQLTYRDPFQNTGMLTLRDITPLEPLINWLLFLGPGAQLIEAPVSVKNALSKHIIMLAKQFN</sequence>
<reference evidence="4 5" key="1">
    <citation type="submission" date="2009-04" db="EMBL/GenBank/DDBJ databases">
        <authorList>
            <person name="Qin X."/>
            <person name="Bachman B."/>
            <person name="Battles P."/>
            <person name="Bell A."/>
            <person name="Bess C."/>
            <person name="Bickham C."/>
            <person name="Chaboub L."/>
            <person name="Chen D."/>
            <person name="Coyle M."/>
            <person name="Deiros D.R."/>
            <person name="Dinh H."/>
            <person name="Forbes L."/>
            <person name="Fowler G."/>
            <person name="Francisco L."/>
            <person name="Fu Q."/>
            <person name="Gubbala S."/>
            <person name="Hale W."/>
            <person name="Han Y."/>
            <person name="Hemphill L."/>
            <person name="Highlander S.K."/>
            <person name="Hirani K."/>
            <person name="Hogues M."/>
            <person name="Jackson L."/>
            <person name="Jakkamsetti A."/>
            <person name="Javaid M."/>
            <person name="Jiang H."/>
            <person name="Korchina V."/>
            <person name="Kovar C."/>
            <person name="Lara F."/>
            <person name="Lee S."/>
            <person name="Mata R."/>
            <person name="Mathew T."/>
            <person name="Moen C."/>
            <person name="Morales K."/>
            <person name="Munidasa M."/>
            <person name="Nazareth L."/>
            <person name="Ngo R."/>
            <person name="Nguyen L."/>
            <person name="Okwuonu G."/>
            <person name="Ongeri F."/>
            <person name="Patil S."/>
            <person name="Petrosino J."/>
            <person name="Pham C."/>
            <person name="Pham P."/>
            <person name="Pu L.-L."/>
            <person name="Puazo M."/>
            <person name="Raj R."/>
            <person name="Reid J."/>
            <person name="Rouhana J."/>
            <person name="Saada N."/>
            <person name="Shang Y."/>
            <person name="Simmons D."/>
            <person name="Thornton R."/>
            <person name="Warren J."/>
            <person name="Weissenberger G."/>
            <person name="Zhang J."/>
            <person name="Zhang L."/>
            <person name="Zhou C."/>
            <person name="Zhu D."/>
            <person name="Muzny D."/>
            <person name="Worley K."/>
            <person name="Gibbs R."/>
        </authorList>
    </citation>
    <scope>NUCLEOTIDE SEQUENCE [LARGE SCALE GENOMIC DNA]</scope>
    <source>
        <strain evidence="4 5">ATCC 33313</strain>
    </source>
</reference>
<dbReference type="InterPro" id="IPR036388">
    <property type="entry name" value="WH-like_DNA-bd_sf"/>
</dbReference>
<keyword evidence="5" id="KW-1185">Reference proteome</keyword>
<dbReference type="eggNOG" id="COG2378">
    <property type="taxonomic scope" value="Bacteria"/>
</dbReference>
<keyword evidence="2" id="KW-0804">Transcription</keyword>
<dbReference type="InterPro" id="IPR001034">
    <property type="entry name" value="DeoR_HTH"/>
</dbReference>
<dbReference type="Proteomes" id="UP000004528">
    <property type="component" value="Unassembled WGS sequence"/>
</dbReference>
<organism evidence="4 5">
    <name type="scientific">Weissella paramesenteroides ATCC 33313</name>
    <dbReference type="NCBI Taxonomy" id="585506"/>
    <lineage>
        <taxon>Bacteria</taxon>
        <taxon>Bacillati</taxon>
        <taxon>Bacillota</taxon>
        <taxon>Bacilli</taxon>
        <taxon>Lactobacillales</taxon>
        <taxon>Lactobacillaceae</taxon>
        <taxon>Weissella</taxon>
    </lineage>
</organism>
<comment type="caution">
    <text evidence="4">The sequence shown here is derived from an EMBL/GenBank/DDBJ whole genome shotgun (WGS) entry which is preliminary data.</text>
</comment>
<evidence type="ECO:0000256" key="2">
    <source>
        <dbReference type="ARBA" id="ARBA00023163"/>
    </source>
</evidence>
<evidence type="ECO:0000259" key="3">
    <source>
        <dbReference type="PROSITE" id="PS51000"/>
    </source>
</evidence>
<dbReference type="PROSITE" id="PS51000">
    <property type="entry name" value="HTH_DEOR_2"/>
    <property type="match status" value="1"/>
</dbReference>
<dbReference type="InterPro" id="IPR013196">
    <property type="entry name" value="HTH_11"/>
</dbReference>
<keyword evidence="1" id="KW-0805">Transcription regulation</keyword>
<dbReference type="PANTHER" id="PTHR34580">
    <property type="match status" value="1"/>
</dbReference>
<dbReference type="STRING" id="585506.HMPREF0877_1339"/>
<dbReference type="OrthoDB" id="9815009at2"/>
<dbReference type="PANTHER" id="PTHR34580:SF9">
    <property type="entry name" value="SLL5097 PROTEIN"/>
    <property type="match status" value="1"/>
</dbReference>